<dbReference type="InterPro" id="IPR057670">
    <property type="entry name" value="SH3_retrovirus"/>
</dbReference>
<evidence type="ECO:0000259" key="1">
    <source>
        <dbReference type="Pfam" id="PF25597"/>
    </source>
</evidence>
<name>A0A2K1JDF8_PHYPA</name>
<reference evidence="3" key="3">
    <citation type="submission" date="2020-12" db="UniProtKB">
        <authorList>
            <consortium name="EnsemblPlants"/>
        </authorList>
    </citation>
    <scope>IDENTIFICATION</scope>
</reference>
<organism evidence="2">
    <name type="scientific">Physcomitrium patens</name>
    <name type="common">Spreading-leaved earth moss</name>
    <name type="synonym">Physcomitrella patens</name>
    <dbReference type="NCBI Taxonomy" id="3218"/>
    <lineage>
        <taxon>Eukaryota</taxon>
        <taxon>Viridiplantae</taxon>
        <taxon>Streptophyta</taxon>
        <taxon>Embryophyta</taxon>
        <taxon>Bryophyta</taxon>
        <taxon>Bryophytina</taxon>
        <taxon>Bryopsida</taxon>
        <taxon>Funariidae</taxon>
        <taxon>Funariales</taxon>
        <taxon>Funariaceae</taxon>
        <taxon>Physcomitrium</taxon>
    </lineage>
</organism>
<protein>
    <recommendedName>
        <fullName evidence="1">Retroviral polymerase SH3-like domain-containing protein</fullName>
    </recommendedName>
</protein>
<proteinExistence type="predicted"/>
<evidence type="ECO:0000313" key="3">
    <source>
        <dbReference type="EnsemblPlants" id="Pp3c15_16890V3.1"/>
    </source>
</evidence>
<accession>A0A2K1JDF8</accession>
<reference evidence="2 4" key="1">
    <citation type="journal article" date="2008" name="Science">
        <title>The Physcomitrella genome reveals evolutionary insights into the conquest of land by plants.</title>
        <authorList>
            <person name="Rensing S."/>
            <person name="Lang D."/>
            <person name="Zimmer A."/>
            <person name="Terry A."/>
            <person name="Salamov A."/>
            <person name="Shapiro H."/>
            <person name="Nishiyama T."/>
            <person name="Perroud P.-F."/>
            <person name="Lindquist E."/>
            <person name="Kamisugi Y."/>
            <person name="Tanahashi T."/>
            <person name="Sakakibara K."/>
            <person name="Fujita T."/>
            <person name="Oishi K."/>
            <person name="Shin-I T."/>
            <person name="Kuroki Y."/>
            <person name="Toyoda A."/>
            <person name="Suzuki Y."/>
            <person name="Hashimoto A."/>
            <person name="Yamaguchi K."/>
            <person name="Sugano A."/>
            <person name="Kohara Y."/>
            <person name="Fujiyama A."/>
            <person name="Anterola A."/>
            <person name="Aoki S."/>
            <person name="Ashton N."/>
            <person name="Barbazuk W.B."/>
            <person name="Barker E."/>
            <person name="Bennetzen J."/>
            <person name="Bezanilla M."/>
            <person name="Blankenship R."/>
            <person name="Cho S.H."/>
            <person name="Dutcher S."/>
            <person name="Estelle M."/>
            <person name="Fawcett J.A."/>
            <person name="Gundlach H."/>
            <person name="Hanada K."/>
            <person name="Heyl A."/>
            <person name="Hicks K.A."/>
            <person name="Hugh J."/>
            <person name="Lohr M."/>
            <person name="Mayer K."/>
            <person name="Melkozernov A."/>
            <person name="Murata T."/>
            <person name="Nelson D."/>
            <person name="Pils B."/>
            <person name="Prigge M."/>
            <person name="Reiss B."/>
            <person name="Renner T."/>
            <person name="Rombauts S."/>
            <person name="Rushton P."/>
            <person name="Sanderfoot A."/>
            <person name="Schween G."/>
            <person name="Shiu S.-H."/>
            <person name="Stueber K."/>
            <person name="Theodoulou F.L."/>
            <person name="Tu H."/>
            <person name="Van de Peer Y."/>
            <person name="Verrier P.J."/>
            <person name="Waters E."/>
            <person name="Wood A."/>
            <person name="Yang L."/>
            <person name="Cove D."/>
            <person name="Cuming A."/>
            <person name="Hasebe M."/>
            <person name="Lucas S."/>
            <person name="Mishler D.B."/>
            <person name="Reski R."/>
            <person name="Grigoriev I."/>
            <person name="Quatrano R.S."/>
            <person name="Boore J.L."/>
        </authorList>
    </citation>
    <scope>NUCLEOTIDE SEQUENCE [LARGE SCALE GENOMIC DNA]</scope>
    <source>
        <strain evidence="3 4">cv. Gransden 2004</strain>
    </source>
</reference>
<dbReference type="AlphaFoldDB" id="A0A2K1JDF8"/>
<dbReference type="Pfam" id="PF25597">
    <property type="entry name" value="SH3_retrovirus"/>
    <property type="match status" value="1"/>
</dbReference>
<reference evidence="2 4" key="2">
    <citation type="journal article" date="2018" name="Plant J.">
        <title>The Physcomitrella patens chromosome-scale assembly reveals moss genome structure and evolution.</title>
        <authorList>
            <person name="Lang D."/>
            <person name="Ullrich K.K."/>
            <person name="Murat F."/>
            <person name="Fuchs J."/>
            <person name="Jenkins J."/>
            <person name="Haas F.B."/>
            <person name="Piednoel M."/>
            <person name="Gundlach H."/>
            <person name="Van Bel M."/>
            <person name="Meyberg R."/>
            <person name="Vives C."/>
            <person name="Morata J."/>
            <person name="Symeonidi A."/>
            <person name="Hiss M."/>
            <person name="Muchero W."/>
            <person name="Kamisugi Y."/>
            <person name="Saleh O."/>
            <person name="Blanc G."/>
            <person name="Decker E.L."/>
            <person name="van Gessel N."/>
            <person name="Grimwood J."/>
            <person name="Hayes R.D."/>
            <person name="Graham S.W."/>
            <person name="Gunter L.E."/>
            <person name="McDaniel S.F."/>
            <person name="Hoernstein S.N.W."/>
            <person name="Larsson A."/>
            <person name="Li F.W."/>
            <person name="Perroud P.F."/>
            <person name="Phillips J."/>
            <person name="Ranjan P."/>
            <person name="Rokshar D.S."/>
            <person name="Rothfels C.J."/>
            <person name="Schneider L."/>
            <person name="Shu S."/>
            <person name="Stevenson D.W."/>
            <person name="Thummler F."/>
            <person name="Tillich M."/>
            <person name="Villarreal Aguilar J.C."/>
            <person name="Widiez T."/>
            <person name="Wong G.K."/>
            <person name="Wymore A."/>
            <person name="Zhang Y."/>
            <person name="Zimmer A.D."/>
            <person name="Quatrano R.S."/>
            <person name="Mayer K.F.X."/>
            <person name="Goodstein D."/>
            <person name="Casacuberta J.M."/>
            <person name="Vandepoele K."/>
            <person name="Reski R."/>
            <person name="Cuming A.C."/>
            <person name="Tuskan G.A."/>
            <person name="Maumus F."/>
            <person name="Salse J."/>
            <person name="Schmutz J."/>
            <person name="Rensing S.A."/>
        </authorList>
    </citation>
    <scope>NUCLEOTIDE SEQUENCE [LARGE SCALE GENOMIC DNA]</scope>
    <source>
        <strain evidence="3 4">cv. Gransden 2004</strain>
    </source>
</reference>
<feature type="domain" description="Retroviral polymerase SH3-like" evidence="1">
    <location>
        <begin position="2"/>
        <end position="35"/>
    </location>
</feature>
<sequence>MKYIFIKYNKLSKVYHCYNLQMQKVVSQNVEFDENYKSIIEKWIFKIK</sequence>
<evidence type="ECO:0000313" key="4">
    <source>
        <dbReference type="Proteomes" id="UP000006727"/>
    </source>
</evidence>
<gene>
    <name evidence="2" type="ORF">PHYPA_019838</name>
</gene>
<evidence type="ECO:0000313" key="2">
    <source>
        <dbReference type="EMBL" id="PNR39559.1"/>
    </source>
</evidence>
<keyword evidence="4" id="KW-1185">Reference proteome</keyword>
<dbReference type="Proteomes" id="UP000006727">
    <property type="component" value="Chromosome 15"/>
</dbReference>
<dbReference type="Gramene" id="Pp3c15_16890V3.1">
    <property type="protein sequence ID" value="Pp3c15_16890V3.1"/>
    <property type="gene ID" value="Pp3c15_16890"/>
</dbReference>
<dbReference type="InParanoid" id="A0A2K1JDF8"/>
<dbReference type="EnsemblPlants" id="Pp3c15_16890V3.1">
    <property type="protein sequence ID" value="Pp3c15_16890V3.1"/>
    <property type="gene ID" value="Pp3c15_16890"/>
</dbReference>
<dbReference type="EMBL" id="ABEU02000015">
    <property type="protein sequence ID" value="PNR39559.1"/>
    <property type="molecule type" value="Genomic_DNA"/>
</dbReference>